<gene>
    <name evidence="1" type="ORF">BPA30113_00203</name>
</gene>
<sequence length="47" mass="5055">MKWSILSILLLVVFALGCVLVFVWVTAPPPCLKSAGGAHSTSRAREE</sequence>
<proteinExistence type="predicted"/>
<evidence type="ECO:0000313" key="1">
    <source>
        <dbReference type="EMBL" id="VWB10768.1"/>
    </source>
</evidence>
<evidence type="ECO:0000313" key="2">
    <source>
        <dbReference type="Proteomes" id="UP000494330"/>
    </source>
</evidence>
<reference evidence="1 2" key="1">
    <citation type="submission" date="2019-09" db="EMBL/GenBank/DDBJ databases">
        <authorList>
            <person name="Depoorter E."/>
        </authorList>
    </citation>
    <scope>NUCLEOTIDE SEQUENCE [LARGE SCALE GENOMIC DNA]</scope>
    <source>
        <strain evidence="1">LMG 30113</strain>
    </source>
</reference>
<keyword evidence="2" id="KW-1185">Reference proteome</keyword>
<dbReference type="PROSITE" id="PS51257">
    <property type="entry name" value="PROKAR_LIPOPROTEIN"/>
    <property type="match status" value="1"/>
</dbReference>
<evidence type="ECO:0008006" key="3">
    <source>
        <dbReference type="Google" id="ProtNLM"/>
    </source>
</evidence>
<dbReference type="AlphaFoldDB" id="A0A6P2H1B1"/>
<dbReference type="Proteomes" id="UP000494330">
    <property type="component" value="Unassembled WGS sequence"/>
</dbReference>
<protein>
    <recommendedName>
        <fullName evidence="3">Lipoprotein</fullName>
    </recommendedName>
</protein>
<dbReference type="EMBL" id="CABVQD010000001">
    <property type="protein sequence ID" value="VWB10768.1"/>
    <property type="molecule type" value="Genomic_DNA"/>
</dbReference>
<organism evidence="1 2">
    <name type="scientific">Burkholderia paludis</name>
    <dbReference type="NCBI Taxonomy" id="1506587"/>
    <lineage>
        <taxon>Bacteria</taxon>
        <taxon>Pseudomonadati</taxon>
        <taxon>Pseudomonadota</taxon>
        <taxon>Betaproteobacteria</taxon>
        <taxon>Burkholderiales</taxon>
        <taxon>Burkholderiaceae</taxon>
        <taxon>Burkholderia</taxon>
        <taxon>Burkholderia cepacia complex</taxon>
    </lineage>
</organism>
<name>A0A6P2H1B1_9BURK</name>
<dbReference type="RefSeq" id="WP_160257585.1">
    <property type="nucleotide sequence ID" value="NZ_CABVQD010000001.1"/>
</dbReference>
<accession>A0A6P2H1B1</accession>